<dbReference type="InterPro" id="IPR029046">
    <property type="entry name" value="LolA/LolB/LppX"/>
</dbReference>
<organism evidence="3 4">
    <name type="scientific">Luteolibacter yonseiensis</name>
    <dbReference type="NCBI Taxonomy" id="1144680"/>
    <lineage>
        <taxon>Bacteria</taxon>
        <taxon>Pseudomonadati</taxon>
        <taxon>Verrucomicrobiota</taxon>
        <taxon>Verrucomicrobiia</taxon>
        <taxon>Verrucomicrobiales</taxon>
        <taxon>Verrucomicrobiaceae</taxon>
        <taxon>Luteolibacter</taxon>
    </lineage>
</organism>
<proteinExistence type="predicted"/>
<name>A0A934V8T5_9BACT</name>
<dbReference type="PANTHER" id="PTHR35869">
    <property type="entry name" value="OUTER-MEMBRANE LIPOPROTEIN CARRIER PROTEIN"/>
    <property type="match status" value="1"/>
</dbReference>
<comment type="caution">
    <text evidence="3">The sequence shown here is derived from an EMBL/GenBank/DDBJ whole genome shotgun (WGS) entry which is preliminary data.</text>
</comment>
<keyword evidence="3" id="KW-0449">Lipoprotein</keyword>
<accession>A0A934V8T5</accession>
<evidence type="ECO:0000256" key="2">
    <source>
        <dbReference type="SAM" id="SignalP"/>
    </source>
</evidence>
<evidence type="ECO:0000256" key="1">
    <source>
        <dbReference type="ARBA" id="ARBA00022729"/>
    </source>
</evidence>
<dbReference type="SUPFAM" id="SSF89392">
    <property type="entry name" value="Prokaryotic lipoproteins and lipoprotein localization factors"/>
    <property type="match status" value="1"/>
</dbReference>
<feature type="chain" id="PRO_5037243438" evidence="2">
    <location>
        <begin position="19"/>
        <end position="209"/>
    </location>
</feature>
<dbReference type="CDD" id="cd16325">
    <property type="entry name" value="LolA"/>
    <property type="match status" value="1"/>
</dbReference>
<dbReference type="PANTHER" id="PTHR35869:SF1">
    <property type="entry name" value="OUTER-MEMBRANE LIPOPROTEIN CARRIER PROTEIN"/>
    <property type="match status" value="1"/>
</dbReference>
<dbReference type="Proteomes" id="UP000600139">
    <property type="component" value="Unassembled WGS sequence"/>
</dbReference>
<gene>
    <name evidence="3" type="ORF">JIN84_18405</name>
</gene>
<dbReference type="Gene3D" id="2.50.20.10">
    <property type="entry name" value="Lipoprotein localisation LolA/LolB/LppX"/>
    <property type="match status" value="1"/>
</dbReference>
<protein>
    <submittedName>
        <fullName evidence="3">Outer-membrane lipoprotein carrier protein LolA</fullName>
    </submittedName>
</protein>
<dbReference type="AlphaFoldDB" id="A0A934V8T5"/>
<keyword evidence="1 2" id="KW-0732">Signal</keyword>
<keyword evidence="4" id="KW-1185">Reference proteome</keyword>
<evidence type="ECO:0000313" key="3">
    <source>
        <dbReference type="EMBL" id="MBK1817597.1"/>
    </source>
</evidence>
<evidence type="ECO:0000313" key="4">
    <source>
        <dbReference type="Proteomes" id="UP000600139"/>
    </source>
</evidence>
<reference evidence="3" key="1">
    <citation type="submission" date="2021-01" db="EMBL/GenBank/DDBJ databases">
        <title>Modified the classification status of verrucomicrobia.</title>
        <authorList>
            <person name="Feng X."/>
        </authorList>
    </citation>
    <scope>NUCLEOTIDE SEQUENCE</scope>
    <source>
        <strain evidence="3">JCM 18052</strain>
    </source>
</reference>
<dbReference type="RefSeq" id="WP_200352535.1">
    <property type="nucleotide sequence ID" value="NZ_BAABHZ010000001.1"/>
</dbReference>
<dbReference type="Pfam" id="PF03548">
    <property type="entry name" value="LolA"/>
    <property type="match status" value="1"/>
</dbReference>
<dbReference type="InterPro" id="IPR004564">
    <property type="entry name" value="OM_lipoprot_carrier_LolA-like"/>
</dbReference>
<feature type="signal peptide" evidence="2">
    <location>
        <begin position="1"/>
        <end position="18"/>
    </location>
</feature>
<dbReference type="EMBL" id="JAENIK010000012">
    <property type="protein sequence ID" value="MBK1817597.1"/>
    <property type="molecule type" value="Genomic_DNA"/>
</dbReference>
<sequence length="209" mass="23780">MRLLIPFISLLLLATTRADNGPLETWLKRQATITTLDADFVQERKLPALKNPVSTKGRISFAKPDKVRWQLGDPVETLAVSDGETFTLVDTAAKTARRTGVNSPQAARFSLLSGRAFDTVENFQQTFEIIESRVTLGIHQYTLKPKDRKTRSQIPWIFLDIDPVKNELRAMEMELQDKSRLRTVFQNVKFNGRLDDALFKPDLTGYDVK</sequence>